<dbReference type="Pfam" id="PF20784">
    <property type="entry name" value="DUF5575_C"/>
    <property type="match status" value="1"/>
</dbReference>
<keyword evidence="1" id="KW-0863">Zinc-finger</keyword>
<feature type="domain" description="SWIM-type" evidence="3">
    <location>
        <begin position="704"/>
        <end position="754"/>
    </location>
</feature>
<evidence type="ECO:0000313" key="4">
    <source>
        <dbReference type="EnsemblMetazoa" id="XP_038067431.1"/>
    </source>
</evidence>
<dbReference type="RefSeq" id="XP_038067431.1">
    <property type="nucleotide sequence ID" value="XM_038211503.1"/>
</dbReference>
<name>A0A914AW03_PATMI</name>
<dbReference type="InterPro" id="IPR048325">
    <property type="entry name" value="ZSWIM3_N"/>
</dbReference>
<dbReference type="InterPro" id="IPR049218">
    <property type="entry name" value="DUF5575_C"/>
</dbReference>
<dbReference type="PANTHER" id="PTHR31569:SF4">
    <property type="entry name" value="SWIM-TYPE DOMAIN-CONTAINING PROTEIN"/>
    <property type="match status" value="1"/>
</dbReference>
<dbReference type="GO" id="GO:0008270">
    <property type="term" value="F:zinc ion binding"/>
    <property type="evidence" value="ECO:0007669"/>
    <property type="project" value="UniProtKB-KW"/>
</dbReference>
<evidence type="ECO:0000256" key="2">
    <source>
        <dbReference type="SAM" id="MobiDB-lite"/>
    </source>
</evidence>
<sequence>MHVKAASPRGGAVQLQVPKGEMASRSKAANPCPMEETSHVRIPTSSKPQVGMKFNSYLEVERFIREHEEANYVKFKKLDCRTVECSRKRAPKRYLSDKLQYATVTLSCIHQGQFKSKSTKLQPKLETQRMGCQAKFRFSATPSGMQLYLADFITQHNHPHDEASYRGLPQKRKVNDQEREESFKLLQKRKRGSAQTEENLHAMEETLSDHIPNSSKPQVGMKFSSYDEVERFIQEHEEANYVKFRKLDCRTVESNRKRMPKRYLSDELRYATVTFSCIHHGQYASQSRVRHRQKSRRIGCQAKFRFAATPSGKQLYLADFVTQHNHPHDEASFRSLPQKRKLNDQEREEAFKILQKKGRRATLKHLQEATGKAVTTRDVHNLAAASRQNSLCYTNIKAILDYLSQVEEQTSVIEVVTNADERVVGIYYQDREMIRVYASFPHYLVVDATCKNNSLQMPLYVILVEDSNCEYEIVALFFLIASNEESFRAMMRRFKENNPIWPCLQVIMADKDNSTKILVDEFPCASLQMCLSQVLRKFKQDTSKKQLGLQKEEEAFCEKLMRKLAASKSEAVYMEIYKQLLNTELQTVIKYYNTTWHNNRQEWVEGLKSRSVTLKKEDPEKLKAVSEKLVAVFKNSPTSKKVMTNLKREVESLREERDKTAAALLAENAPITNPDNTTVSKFQQYLTPCALKYVLRQLKLSWKVKVKADIDNKSMTITSSKDNMIVCVDSCPCRLWQSLCLPCSHIFAVRRTKGLPFFAKAVIGSRWSLEYYRSCSRLSAQNTDTAQSIDALQRQRLRLLSRHEKYIRVSKITKQLATVMSEAPAEQFASQLEAVQKVLTCFQNGSSVNIMEEVGQHAIDTEVITESFPYQEDVRMESLQETHTQDEQTTA</sequence>
<organism evidence="4 5">
    <name type="scientific">Patiria miniata</name>
    <name type="common">Bat star</name>
    <name type="synonym">Asterina miniata</name>
    <dbReference type="NCBI Taxonomy" id="46514"/>
    <lineage>
        <taxon>Eukaryota</taxon>
        <taxon>Metazoa</taxon>
        <taxon>Echinodermata</taxon>
        <taxon>Eleutherozoa</taxon>
        <taxon>Asterozoa</taxon>
        <taxon>Asteroidea</taxon>
        <taxon>Valvatacea</taxon>
        <taxon>Valvatida</taxon>
        <taxon>Asterinidae</taxon>
        <taxon>Patiria</taxon>
    </lineage>
</organism>
<dbReference type="EnsemblMetazoa" id="XM_038211503.1">
    <property type="protein sequence ID" value="XP_038067431.1"/>
    <property type="gene ID" value="LOC119737288"/>
</dbReference>
<keyword evidence="1" id="KW-0479">Metal-binding</keyword>
<evidence type="ECO:0000256" key="1">
    <source>
        <dbReference type="PROSITE-ProRule" id="PRU00325"/>
    </source>
</evidence>
<dbReference type="PROSITE" id="PS50966">
    <property type="entry name" value="ZF_SWIM"/>
    <property type="match status" value="1"/>
</dbReference>
<reference evidence="4" key="1">
    <citation type="submission" date="2022-11" db="UniProtKB">
        <authorList>
            <consortium name="EnsemblMetazoa"/>
        </authorList>
    </citation>
    <scope>IDENTIFICATION</scope>
</reference>
<dbReference type="InterPro" id="IPR048324">
    <property type="entry name" value="ZSWIM1-3_RNaseH-like"/>
</dbReference>
<dbReference type="Proteomes" id="UP000887568">
    <property type="component" value="Unplaced"/>
</dbReference>
<accession>A0A914AW03</accession>
<dbReference type="Pfam" id="PF21599">
    <property type="entry name" value="ZSWIM3_N"/>
    <property type="match status" value="2"/>
</dbReference>
<dbReference type="PANTHER" id="PTHR31569">
    <property type="entry name" value="SWIM-TYPE DOMAIN-CONTAINING PROTEIN"/>
    <property type="match status" value="1"/>
</dbReference>
<evidence type="ECO:0000259" key="3">
    <source>
        <dbReference type="PROSITE" id="PS50966"/>
    </source>
</evidence>
<dbReference type="AlphaFoldDB" id="A0A914AW03"/>
<protein>
    <recommendedName>
        <fullName evidence="3">SWIM-type domain-containing protein</fullName>
    </recommendedName>
</protein>
<dbReference type="OrthoDB" id="124789at2759"/>
<keyword evidence="1" id="KW-0862">Zinc</keyword>
<dbReference type="Pfam" id="PF21056">
    <property type="entry name" value="ZSWIM1-3_RNaseH-like"/>
    <property type="match status" value="1"/>
</dbReference>
<evidence type="ECO:0000313" key="5">
    <source>
        <dbReference type="Proteomes" id="UP000887568"/>
    </source>
</evidence>
<keyword evidence="5" id="KW-1185">Reference proteome</keyword>
<dbReference type="InterPro" id="IPR052579">
    <property type="entry name" value="Zinc_finger_SWIM"/>
</dbReference>
<proteinExistence type="predicted"/>
<feature type="region of interest" description="Disordered" evidence="2">
    <location>
        <begin position="1"/>
        <end position="39"/>
    </location>
</feature>
<dbReference type="OMA" id="LYEDRTH"/>
<dbReference type="InterPro" id="IPR007527">
    <property type="entry name" value="Znf_SWIM"/>
</dbReference>
<dbReference type="GeneID" id="119737288"/>